<proteinExistence type="predicted"/>
<keyword evidence="1" id="KW-1133">Transmembrane helix</keyword>
<protein>
    <submittedName>
        <fullName evidence="2">Apmap protein</fullName>
    </submittedName>
</protein>
<dbReference type="EMBL" id="GBYB01002238">
    <property type="protein sequence ID" value="JAG72005.1"/>
    <property type="molecule type" value="Transcribed_RNA"/>
</dbReference>
<evidence type="ECO:0000256" key="1">
    <source>
        <dbReference type="SAM" id="Phobius"/>
    </source>
</evidence>
<dbReference type="AlphaFoldDB" id="A0A0C9PMD5"/>
<gene>
    <name evidence="2" type="primary">Apmap</name>
    <name evidence="2" type="ORF">g.60309</name>
</gene>
<dbReference type="Pfam" id="PF20067">
    <property type="entry name" value="SSL_N"/>
    <property type="match status" value="1"/>
</dbReference>
<keyword evidence="1" id="KW-0812">Transmembrane</keyword>
<feature type="transmembrane region" description="Helical" evidence="1">
    <location>
        <begin position="7"/>
        <end position="27"/>
    </location>
</feature>
<organism evidence="2">
    <name type="scientific">Fopius arisanus</name>
    <dbReference type="NCBI Taxonomy" id="64838"/>
    <lineage>
        <taxon>Eukaryota</taxon>
        <taxon>Metazoa</taxon>
        <taxon>Ecdysozoa</taxon>
        <taxon>Arthropoda</taxon>
        <taxon>Hexapoda</taxon>
        <taxon>Insecta</taxon>
        <taxon>Pterygota</taxon>
        <taxon>Neoptera</taxon>
        <taxon>Endopterygota</taxon>
        <taxon>Hymenoptera</taxon>
        <taxon>Apocrita</taxon>
        <taxon>Ichneumonoidea</taxon>
        <taxon>Braconidae</taxon>
        <taxon>Opiinae</taxon>
        <taxon>Fopius</taxon>
    </lineage>
</organism>
<accession>A0A0C9PMD5</accession>
<reference evidence="2" key="1">
    <citation type="submission" date="2015-01" db="EMBL/GenBank/DDBJ databases">
        <title>Transcriptome Assembly of Fopius arisanus.</title>
        <authorList>
            <person name="Geib S."/>
        </authorList>
    </citation>
    <scope>NUCLEOTIDE SEQUENCE</scope>
</reference>
<evidence type="ECO:0000313" key="2">
    <source>
        <dbReference type="EMBL" id="JAG72005.1"/>
    </source>
</evidence>
<sequence length="123" mass="13277">MGYLKSIGTSFIYIATFLAAITFIPGLPPDLETTSYEFKLPAALNEKLSGRLNGAEKLFEGHIKGPEAFDVFDGILYTSLLGGSVSKIVGNKIVDIVRFGENCGESLNPRITNPHSSQTSYST</sequence>
<name>A0A0C9PMD5_9HYME</name>
<keyword evidence="1" id="KW-0472">Membrane</keyword>